<dbReference type="Proteomes" id="UP000816034">
    <property type="component" value="Unassembled WGS sequence"/>
</dbReference>
<comment type="caution">
    <text evidence="1">The sequence shown here is derived from an EMBL/GenBank/DDBJ whole genome shotgun (WGS) entry which is preliminary data.</text>
</comment>
<organism evidence="1 2">
    <name type="scientific">Naegleria lovaniensis</name>
    <name type="common">Amoeba</name>
    <dbReference type="NCBI Taxonomy" id="51637"/>
    <lineage>
        <taxon>Eukaryota</taxon>
        <taxon>Discoba</taxon>
        <taxon>Heterolobosea</taxon>
        <taxon>Tetramitia</taxon>
        <taxon>Eutetramitia</taxon>
        <taxon>Vahlkampfiidae</taxon>
        <taxon>Naegleria</taxon>
    </lineage>
</organism>
<protein>
    <submittedName>
        <fullName evidence="1">Uncharacterized protein</fullName>
    </submittedName>
</protein>
<dbReference type="AlphaFoldDB" id="A0AA88GXK9"/>
<proteinExistence type="predicted"/>
<name>A0AA88GXK9_NAELO</name>
<reference evidence="1 2" key="1">
    <citation type="journal article" date="2018" name="BMC Genomics">
        <title>The genome of Naegleria lovaniensis, the basis for a comparative approach to unravel pathogenicity factors of the human pathogenic amoeba N. fowleri.</title>
        <authorList>
            <person name="Liechti N."/>
            <person name="Schurch N."/>
            <person name="Bruggmann R."/>
            <person name="Wittwer M."/>
        </authorList>
    </citation>
    <scope>NUCLEOTIDE SEQUENCE [LARGE SCALE GENOMIC DNA]</scope>
    <source>
        <strain evidence="1 2">ATCC 30569</strain>
    </source>
</reference>
<keyword evidence="2" id="KW-1185">Reference proteome</keyword>
<evidence type="ECO:0000313" key="2">
    <source>
        <dbReference type="Proteomes" id="UP000816034"/>
    </source>
</evidence>
<evidence type="ECO:0000313" key="1">
    <source>
        <dbReference type="EMBL" id="KAG2387786.1"/>
    </source>
</evidence>
<dbReference type="GeneID" id="68093836"/>
<gene>
    <name evidence="1" type="ORF">C9374_001380</name>
</gene>
<sequence length="220" mass="25148">MAQPTASDIPLREFWDNNRVSEFIEQECHPSMTVSSGTSPLSVRLARTEQVEEIRAMVNYAYRKEGHVFKLVEERKRTNDNEVKRLIEESATTPHGIVCLLNAETNELLGSIFVQFKKDPQTIYFGMLAKEEKKIQPGATFSFGSLQNLSFGQLMIEMVAYVGKLGKCETVTCVVFNVSTALVQFYKNKCKLEEYGTDDVPFKEEMKKDAHFIKLRRSIE</sequence>
<dbReference type="RefSeq" id="XP_044551778.1">
    <property type="nucleotide sequence ID" value="XM_044689714.1"/>
</dbReference>
<dbReference type="EMBL" id="PYSW02000012">
    <property type="protein sequence ID" value="KAG2387786.1"/>
    <property type="molecule type" value="Genomic_DNA"/>
</dbReference>
<accession>A0AA88GXK9</accession>